<reference evidence="1 2" key="1">
    <citation type="journal article" date="2014" name="Science">
        <title>Plant genetics. Early allopolyploid evolution in the post-Neolithic Brassica napus oilseed genome.</title>
        <authorList>
            <person name="Chalhoub B."/>
            <person name="Denoeud F."/>
            <person name="Liu S."/>
            <person name="Parkin I.A."/>
            <person name="Tang H."/>
            <person name="Wang X."/>
            <person name="Chiquet J."/>
            <person name="Belcram H."/>
            <person name="Tong C."/>
            <person name="Samans B."/>
            <person name="Correa M."/>
            <person name="Da Silva C."/>
            <person name="Just J."/>
            <person name="Falentin C."/>
            <person name="Koh C.S."/>
            <person name="Le Clainche I."/>
            <person name="Bernard M."/>
            <person name="Bento P."/>
            <person name="Noel B."/>
            <person name="Labadie K."/>
            <person name="Alberti A."/>
            <person name="Charles M."/>
            <person name="Arnaud D."/>
            <person name="Guo H."/>
            <person name="Daviaud C."/>
            <person name="Alamery S."/>
            <person name="Jabbari K."/>
            <person name="Zhao M."/>
            <person name="Edger P.P."/>
            <person name="Chelaifa H."/>
            <person name="Tack D."/>
            <person name="Lassalle G."/>
            <person name="Mestiri I."/>
            <person name="Schnel N."/>
            <person name="Le Paslier M.C."/>
            <person name="Fan G."/>
            <person name="Renault V."/>
            <person name="Bayer P.E."/>
            <person name="Golicz A.A."/>
            <person name="Manoli S."/>
            <person name="Lee T.H."/>
            <person name="Thi V.H."/>
            <person name="Chalabi S."/>
            <person name="Hu Q."/>
            <person name="Fan C."/>
            <person name="Tollenaere R."/>
            <person name="Lu Y."/>
            <person name="Battail C."/>
            <person name="Shen J."/>
            <person name="Sidebottom C.H."/>
            <person name="Wang X."/>
            <person name="Canaguier A."/>
            <person name="Chauveau A."/>
            <person name="Berard A."/>
            <person name="Deniot G."/>
            <person name="Guan M."/>
            <person name="Liu Z."/>
            <person name="Sun F."/>
            <person name="Lim Y.P."/>
            <person name="Lyons E."/>
            <person name="Town C.D."/>
            <person name="Bancroft I."/>
            <person name="Wang X."/>
            <person name="Meng J."/>
            <person name="Ma J."/>
            <person name="Pires J.C."/>
            <person name="King G.J."/>
            <person name="Brunel D."/>
            <person name="Delourme R."/>
            <person name="Renard M."/>
            <person name="Aury J.M."/>
            <person name="Adams K.L."/>
            <person name="Batley J."/>
            <person name="Snowdon R.J."/>
            <person name="Tost J."/>
            <person name="Edwards D."/>
            <person name="Zhou Y."/>
            <person name="Hua W."/>
            <person name="Sharpe A.G."/>
            <person name="Paterson A.H."/>
            <person name="Guan C."/>
            <person name="Wincker P."/>
        </authorList>
    </citation>
    <scope>NUCLEOTIDE SEQUENCE [LARGE SCALE GENOMIC DNA]</scope>
    <source>
        <strain evidence="2">cv. Darmor-bzh</strain>
    </source>
</reference>
<keyword evidence="2" id="KW-1185">Reference proteome</keyword>
<dbReference type="AlphaFoldDB" id="A0A078HAE6"/>
<protein>
    <submittedName>
        <fullName evidence="1">BnaC04g20060D protein</fullName>
    </submittedName>
</protein>
<dbReference type="EMBL" id="LK032339">
    <property type="protein sequence ID" value="CDY34677.1"/>
    <property type="molecule type" value="Genomic_DNA"/>
</dbReference>
<evidence type="ECO:0000313" key="2">
    <source>
        <dbReference type="Proteomes" id="UP000028999"/>
    </source>
</evidence>
<evidence type="ECO:0000313" key="1">
    <source>
        <dbReference type="EMBL" id="CDY34677.1"/>
    </source>
</evidence>
<dbReference type="Proteomes" id="UP000028999">
    <property type="component" value="Unassembled WGS sequence"/>
</dbReference>
<proteinExistence type="predicted"/>
<gene>
    <name evidence="1" type="primary">BnaC04g20060D</name>
    <name evidence="1" type="ORF">GSBRNA2T00057139001</name>
</gene>
<organism evidence="1 2">
    <name type="scientific">Brassica napus</name>
    <name type="common">Rape</name>
    <dbReference type="NCBI Taxonomy" id="3708"/>
    <lineage>
        <taxon>Eukaryota</taxon>
        <taxon>Viridiplantae</taxon>
        <taxon>Streptophyta</taxon>
        <taxon>Embryophyta</taxon>
        <taxon>Tracheophyta</taxon>
        <taxon>Spermatophyta</taxon>
        <taxon>Magnoliopsida</taxon>
        <taxon>eudicotyledons</taxon>
        <taxon>Gunneridae</taxon>
        <taxon>Pentapetalae</taxon>
        <taxon>rosids</taxon>
        <taxon>malvids</taxon>
        <taxon>Brassicales</taxon>
        <taxon>Brassicaceae</taxon>
        <taxon>Brassiceae</taxon>
        <taxon>Brassica</taxon>
    </lineage>
</organism>
<dbReference type="PaxDb" id="3708-A0A078HAE6"/>
<name>A0A078HAE6_BRANA</name>
<sequence>MENKIDMIIQEKLQSSGLNF</sequence>
<accession>A0A078HAE6</accession>